<dbReference type="PROSITE" id="PS00061">
    <property type="entry name" value="ADH_SHORT"/>
    <property type="match status" value="1"/>
</dbReference>
<dbReference type="PANTHER" id="PTHR43391:SF12">
    <property type="entry name" value="OXIDOREDUCTASE EPHD-RELATED"/>
    <property type="match status" value="1"/>
</dbReference>
<comment type="similarity">
    <text evidence="1">Belongs to the short-chain dehydrogenases/reductases (SDR) family.</text>
</comment>
<dbReference type="PRINTS" id="PR00080">
    <property type="entry name" value="SDRFAMILY"/>
</dbReference>
<dbReference type="GO" id="GO:0016491">
    <property type="term" value="F:oxidoreductase activity"/>
    <property type="evidence" value="ECO:0007669"/>
    <property type="project" value="UniProtKB-KW"/>
</dbReference>
<organism evidence="3">
    <name type="scientific">freshwater metagenome</name>
    <dbReference type="NCBI Taxonomy" id="449393"/>
    <lineage>
        <taxon>unclassified sequences</taxon>
        <taxon>metagenomes</taxon>
        <taxon>ecological metagenomes</taxon>
    </lineage>
</organism>
<dbReference type="PANTHER" id="PTHR43391">
    <property type="entry name" value="RETINOL DEHYDROGENASE-RELATED"/>
    <property type="match status" value="1"/>
</dbReference>
<dbReference type="Gene3D" id="3.40.50.720">
    <property type="entry name" value="NAD(P)-binding Rossmann-like Domain"/>
    <property type="match status" value="1"/>
</dbReference>
<dbReference type="AlphaFoldDB" id="A0A6J7KHR3"/>
<dbReference type="Pfam" id="PF00106">
    <property type="entry name" value="adh_short"/>
    <property type="match status" value="1"/>
</dbReference>
<proteinExistence type="inferred from homology"/>
<sequence length="280" mass="29061">MSRIVIVTGGASGIGRALSAALVSRGDTVVVADVNAVAAEAAVSLMVGPGMARAAALDVTDAQAVLALVTSVHAEFGRLDIMVNNAGIGMGGPAEELSVAHWDRVIDVNLRGVVNGVVAAYPLMVQQGSGHIVNTASLAGLIPAPGLTPYAMTKHAVVGLSTSLRIEGAAHGVRVSAVCPGFTDTPILDAPMPSDLRPSTLEGRGRELAARLPGGLYDADSLALDIIDGIERNRRLIVAPRFARLLALTNRWVPALVERQARDRFTAMQGTMRSKLPASR</sequence>
<dbReference type="InterPro" id="IPR036291">
    <property type="entry name" value="NAD(P)-bd_dom_sf"/>
</dbReference>
<keyword evidence="2" id="KW-0560">Oxidoreductase</keyword>
<dbReference type="InterPro" id="IPR020904">
    <property type="entry name" value="Sc_DH/Rdtase_CS"/>
</dbReference>
<dbReference type="PRINTS" id="PR00081">
    <property type="entry name" value="GDHRDH"/>
</dbReference>
<accession>A0A6J7KHR3</accession>
<dbReference type="SUPFAM" id="SSF51735">
    <property type="entry name" value="NAD(P)-binding Rossmann-fold domains"/>
    <property type="match status" value="1"/>
</dbReference>
<dbReference type="InterPro" id="IPR002347">
    <property type="entry name" value="SDR_fam"/>
</dbReference>
<evidence type="ECO:0000256" key="1">
    <source>
        <dbReference type="ARBA" id="ARBA00006484"/>
    </source>
</evidence>
<dbReference type="FunFam" id="3.40.50.720:FF:000084">
    <property type="entry name" value="Short-chain dehydrogenase reductase"/>
    <property type="match status" value="1"/>
</dbReference>
<dbReference type="EMBL" id="CAFBNF010000194">
    <property type="protein sequence ID" value="CAB4953702.1"/>
    <property type="molecule type" value="Genomic_DNA"/>
</dbReference>
<protein>
    <submittedName>
        <fullName evidence="3">Unannotated protein</fullName>
    </submittedName>
</protein>
<dbReference type="CDD" id="cd05233">
    <property type="entry name" value="SDR_c"/>
    <property type="match status" value="1"/>
</dbReference>
<gene>
    <name evidence="3" type="ORF">UFOPK3773_01557</name>
</gene>
<name>A0A6J7KHR3_9ZZZZ</name>
<evidence type="ECO:0000313" key="3">
    <source>
        <dbReference type="EMBL" id="CAB4953702.1"/>
    </source>
</evidence>
<evidence type="ECO:0000256" key="2">
    <source>
        <dbReference type="ARBA" id="ARBA00023002"/>
    </source>
</evidence>
<reference evidence="3" key="1">
    <citation type="submission" date="2020-05" db="EMBL/GenBank/DDBJ databases">
        <authorList>
            <person name="Chiriac C."/>
            <person name="Salcher M."/>
            <person name="Ghai R."/>
            <person name="Kavagutti S V."/>
        </authorList>
    </citation>
    <scope>NUCLEOTIDE SEQUENCE</scope>
</reference>